<feature type="transmembrane region" description="Helical" evidence="8">
    <location>
        <begin position="341"/>
        <end position="363"/>
    </location>
</feature>
<feature type="domain" description="DUF3533" evidence="9">
    <location>
        <begin position="57"/>
        <end position="424"/>
    </location>
</feature>
<evidence type="ECO:0000256" key="6">
    <source>
        <dbReference type="ARBA" id="ARBA00023136"/>
    </source>
</evidence>
<evidence type="ECO:0000256" key="7">
    <source>
        <dbReference type="SAM" id="MobiDB-lite"/>
    </source>
</evidence>
<dbReference type="PANTHER" id="PTHR43077">
    <property type="entry name" value="TRANSPORT PERMEASE YVFS-RELATED"/>
    <property type="match status" value="1"/>
</dbReference>
<keyword evidence="11" id="KW-1185">Reference proteome</keyword>
<proteinExistence type="inferred from homology"/>
<dbReference type="PANTHER" id="PTHR43077:SF8">
    <property type="entry name" value="DOXORUBICIN RESISTANCE ABC TRANSPORTER PERMEASE PROTEIN DRRB"/>
    <property type="match status" value="1"/>
</dbReference>
<evidence type="ECO:0000256" key="2">
    <source>
        <dbReference type="ARBA" id="ARBA00007783"/>
    </source>
</evidence>
<dbReference type="GO" id="GO:0005886">
    <property type="term" value="C:plasma membrane"/>
    <property type="evidence" value="ECO:0007669"/>
    <property type="project" value="UniProtKB-SubCell"/>
</dbReference>
<feature type="transmembrane region" description="Helical" evidence="8">
    <location>
        <begin position="310"/>
        <end position="334"/>
    </location>
</feature>
<evidence type="ECO:0000256" key="1">
    <source>
        <dbReference type="ARBA" id="ARBA00004651"/>
    </source>
</evidence>
<keyword evidence="4 8" id="KW-0812">Transmembrane</keyword>
<feature type="transmembrane region" description="Helical" evidence="8">
    <location>
        <begin position="48"/>
        <end position="72"/>
    </location>
</feature>
<sequence>MGQHEKSDDEKHDGVAAPDPAIRPDGSDPRSSGVMMDSVMALLRSPRFWLLPIAAVVGVMSLLAVSYLGAIVNPQRNLHDFHIALVNEDTGAVTGSAQQPTRQVFGKQVVDGMLEGVKGTGIVLDPVDRSTAYDRLNSAQAFAMVIIPPQFSQHLIDVAGSSVALTKPAAPTIEVYSDRRSGAFASAVTNQFADRLRTQVNEKVGGQLTDQVRTRLEQNKVAFTGAIQVALAAPVVFEVQEASPLPDGAAGGLSAFYFTLLLILAGFTGAMVVHSMVDSASGFTPYEAGPIYRQRFRHPISRFGTVVTKWWIMFLVAIIQSSLYLLIAWAVGMYMPNAFELWMFSVLAITAVGITAVAVVGVFGPPGLIVNLIFFVILGLPSSGGALPLEASPRIFGVLAHVLPMHQVYLGVRSITYFDGSFTAGLGSAILMCVIGLVLGLVLGLVTKVYDARGLRREHVTASAPNAA</sequence>
<dbReference type="InterPro" id="IPR051328">
    <property type="entry name" value="T7SS_ABC-Transporter"/>
</dbReference>
<evidence type="ECO:0000313" key="11">
    <source>
        <dbReference type="Proteomes" id="UP000186218"/>
    </source>
</evidence>
<evidence type="ECO:0000256" key="8">
    <source>
        <dbReference type="SAM" id="Phobius"/>
    </source>
</evidence>
<organism evidence="10 11">
    <name type="scientific">Williamsia sterculiae</name>
    <dbReference type="NCBI Taxonomy" id="1344003"/>
    <lineage>
        <taxon>Bacteria</taxon>
        <taxon>Bacillati</taxon>
        <taxon>Actinomycetota</taxon>
        <taxon>Actinomycetes</taxon>
        <taxon>Mycobacteriales</taxon>
        <taxon>Nocardiaceae</taxon>
        <taxon>Williamsia</taxon>
    </lineage>
</organism>
<keyword evidence="3" id="KW-1003">Cell membrane</keyword>
<dbReference type="AlphaFoldDB" id="A0A1N7G6X0"/>
<gene>
    <name evidence="10" type="ORF">SAMN05445060_2558</name>
</gene>
<feature type="transmembrane region" description="Helical" evidence="8">
    <location>
        <begin position="424"/>
        <end position="447"/>
    </location>
</feature>
<evidence type="ECO:0000259" key="9">
    <source>
        <dbReference type="Pfam" id="PF12051"/>
    </source>
</evidence>
<evidence type="ECO:0000256" key="4">
    <source>
        <dbReference type="ARBA" id="ARBA00022692"/>
    </source>
</evidence>
<evidence type="ECO:0000313" key="10">
    <source>
        <dbReference type="EMBL" id="SIS08329.1"/>
    </source>
</evidence>
<feature type="compositionally biased region" description="Basic and acidic residues" evidence="7">
    <location>
        <begin position="1"/>
        <end position="14"/>
    </location>
</feature>
<dbReference type="STRING" id="1344003.SAMN05445060_2558"/>
<comment type="similarity">
    <text evidence="2">Belongs to the ABC-2 integral membrane protein family.</text>
</comment>
<dbReference type="OrthoDB" id="4571363at2"/>
<dbReference type="Pfam" id="PF12051">
    <property type="entry name" value="DUF3533"/>
    <property type="match status" value="1"/>
</dbReference>
<feature type="region of interest" description="Disordered" evidence="7">
    <location>
        <begin position="1"/>
        <end position="31"/>
    </location>
</feature>
<comment type="subcellular location">
    <subcellularLocation>
        <location evidence="1">Cell membrane</location>
        <topology evidence="1">Multi-pass membrane protein</topology>
    </subcellularLocation>
</comment>
<feature type="transmembrane region" description="Helical" evidence="8">
    <location>
        <begin position="255"/>
        <end position="277"/>
    </location>
</feature>
<dbReference type="Gene3D" id="3.40.1710.10">
    <property type="entry name" value="abc type-2 transporter like domain"/>
    <property type="match status" value="1"/>
</dbReference>
<dbReference type="Proteomes" id="UP000186218">
    <property type="component" value="Unassembled WGS sequence"/>
</dbReference>
<name>A0A1N7G6X0_9NOCA</name>
<evidence type="ECO:0000256" key="3">
    <source>
        <dbReference type="ARBA" id="ARBA00022475"/>
    </source>
</evidence>
<accession>A0A1N7G6X0</accession>
<protein>
    <submittedName>
        <fullName evidence="10">YhgE/Pip N-terminal domain-containing protein</fullName>
    </submittedName>
</protein>
<feature type="transmembrane region" description="Helical" evidence="8">
    <location>
        <begin position="369"/>
        <end position="388"/>
    </location>
</feature>
<dbReference type="InterPro" id="IPR022703">
    <property type="entry name" value="DUF3533"/>
</dbReference>
<dbReference type="RefSeq" id="WP_076480087.1">
    <property type="nucleotide sequence ID" value="NZ_FTNT01000007.1"/>
</dbReference>
<keyword evidence="5 8" id="KW-1133">Transmembrane helix</keyword>
<dbReference type="EMBL" id="FTNT01000007">
    <property type="protein sequence ID" value="SIS08329.1"/>
    <property type="molecule type" value="Genomic_DNA"/>
</dbReference>
<evidence type="ECO:0000256" key="5">
    <source>
        <dbReference type="ARBA" id="ARBA00022989"/>
    </source>
</evidence>
<keyword evidence="6 8" id="KW-0472">Membrane</keyword>
<reference evidence="10 11" key="1">
    <citation type="submission" date="2017-01" db="EMBL/GenBank/DDBJ databases">
        <authorList>
            <person name="Mah S.A."/>
            <person name="Swanson W.J."/>
            <person name="Moy G.W."/>
            <person name="Vacquier V.D."/>
        </authorList>
    </citation>
    <scope>NUCLEOTIDE SEQUENCE [LARGE SCALE GENOMIC DNA]</scope>
    <source>
        <strain evidence="10 11">CPCC 203464</strain>
    </source>
</reference>